<keyword evidence="1" id="KW-0812">Transmembrane</keyword>
<dbReference type="Pfam" id="PF09980">
    <property type="entry name" value="DUF2214"/>
    <property type="match status" value="1"/>
</dbReference>
<accession>A0ABV6R0B2</accession>
<protein>
    <submittedName>
        <fullName evidence="2">DUF2214 family protein</fullName>
    </submittedName>
</protein>
<comment type="caution">
    <text evidence="2">The sequence shown here is derived from an EMBL/GenBank/DDBJ whole genome shotgun (WGS) entry which is preliminary data.</text>
</comment>
<keyword evidence="3" id="KW-1185">Reference proteome</keyword>
<feature type="transmembrane region" description="Helical" evidence="1">
    <location>
        <begin position="43"/>
        <end position="62"/>
    </location>
</feature>
<keyword evidence="1" id="KW-1133">Transmembrane helix</keyword>
<dbReference type="Proteomes" id="UP001589906">
    <property type="component" value="Unassembled WGS sequence"/>
</dbReference>
<organism evidence="2 3">
    <name type="scientific">Brevundimonas balnearis</name>
    <dbReference type="NCBI Taxonomy" id="1572858"/>
    <lineage>
        <taxon>Bacteria</taxon>
        <taxon>Pseudomonadati</taxon>
        <taxon>Pseudomonadota</taxon>
        <taxon>Alphaproteobacteria</taxon>
        <taxon>Caulobacterales</taxon>
        <taxon>Caulobacteraceae</taxon>
        <taxon>Brevundimonas</taxon>
    </lineage>
</organism>
<keyword evidence="1" id="KW-0472">Membrane</keyword>
<proteinExistence type="predicted"/>
<feature type="transmembrane region" description="Helical" evidence="1">
    <location>
        <begin position="6"/>
        <end position="23"/>
    </location>
</feature>
<evidence type="ECO:0000313" key="2">
    <source>
        <dbReference type="EMBL" id="MFC0632629.1"/>
    </source>
</evidence>
<dbReference type="EMBL" id="JBHLSW010000003">
    <property type="protein sequence ID" value="MFC0632629.1"/>
    <property type="molecule type" value="Genomic_DNA"/>
</dbReference>
<feature type="transmembrane region" description="Helical" evidence="1">
    <location>
        <begin position="125"/>
        <end position="144"/>
    </location>
</feature>
<reference evidence="2 3" key="1">
    <citation type="submission" date="2024-09" db="EMBL/GenBank/DDBJ databases">
        <authorList>
            <person name="Sun Q."/>
            <person name="Mori K."/>
        </authorList>
    </citation>
    <scope>NUCLEOTIDE SEQUENCE [LARGE SCALE GENOMIC DNA]</scope>
    <source>
        <strain evidence="2 3">NCAIM B.02621</strain>
    </source>
</reference>
<gene>
    <name evidence="2" type="ORF">ACFFGE_01870</name>
</gene>
<dbReference type="InterPro" id="IPR018706">
    <property type="entry name" value="DUF2214_membrane"/>
</dbReference>
<name>A0ABV6R0B2_9CAUL</name>
<evidence type="ECO:0000256" key="1">
    <source>
        <dbReference type="SAM" id="Phobius"/>
    </source>
</evidence>
<feature type="transmembrane region" description="Helical" evidence="1">
    <location>
        <begin position="74"/>
        <end position="97"/>
    </location>
</feature>
<sequence length="146" mass="15942">MQDLALAVAHHLLVFTLVATLFAERSLLRAPRLDVRGLARLDAMYGAVSVLVLLVGAARVVWGGKGWAFYEANPFFWAKIGTFVLIGLASVPPTLAFMKWSRAARTDAAFVPDARVLSGVKRWTLVELALFAPLLGFAAAMARWPF</sequence>
<evidence type="ECO:0000313" key="3">
    <source>
        <dbReference type="Proteomes" id="UP001589906"/>
    </source>
</evidence>
<dbReference type="RefSeq" id="WP_376833750.1">
    <property type="nucleotide sequence ID" value="NZ_JBHLSW010000003.1"/>
</dbReference>